<dbReference type="InterPro" id="IPR001128">
    <property type="entry name" value="Cyt_P450"/>
</dbReference>
<name>A0AA38SWY3_9ASTR</name>
<keyword evidence="3 6" id="KW-0479">Metal-binding</keyword>
<dbReference type="InterPro" id="IPR036396">
    <property type="entry name" value="Cyt_P450_sf"/>
</dbReference>
<evidence type="ECO:0000256" key="3">
    <source>
        <dbReference type="ARBA" id="ARBA00022723"/>
    </source>
</evidence>
<keyword evidence="7" id="KW-0503">Monooxygenase</keyword>
<dbReference type="PROSITE" id="PS00086">
    <property type="entry name" value="CYTOCHROME_P450"/>
    <property type="match status" value="1"/>
</dbReference>
<evidence type="ECO:0000256" key="4">
    <source>
        <dbReference type="ARBA" id="ARBA00023002"/>
    </source>
</evidence>
<evidence type="ECO:0000256" key="7">
    <source>
        <dbReference type="RuleBase" id="RU000461"/>
    </source>
</evidence>
<dbReference type="SUPFAM" id="SSF48264">
    <property type="entry name" value="Cytochrome P450"/>
    <property type="match status" value="1"/>
</dbReference>
<dbReference type="GO" id="GO:0005506">
    <property type="term" value="F:iron ion binding"/>
    <property type="evidence" value="ECO:0007669"/>
    <property type="project" value="InterPro"/>
</dbReference>
<dbReference type="Gene3D" id="1.10.630.10">
    <property type="entry name" value="Cytochrome P450"/>
    <property type="match status" value="1"/>
</dbReference>
<accession>A0AA38SWY3</accession>
<organism evidence="8 9">
    <name type="scientific">Centaurea solstitialis</name>
    <name type="common">yellow star-thistle</name>
    <dbReference type="NCBI Taxonomy" id="347529"/>
    <lineage>
        <taxon>Eukaryota</taxon>
        <taxon>Viridiplantae</taxon>
        <taxon>Streptophyta</taxon>
        <taxon>Embryophyta</taxon>
        <taxon>Tracheophyta</taxon>
        <taxon>Spermatophyta</taxon>
        <taxon>Magnoliopsida</taxon>
        <taxon>eudicotyledons</taxon>
        <taxon>Gunneridae</taxon>
        <taxon>Pentapetalae</taxon>
        <taxon>asterids</taxon>
        <taxon>campanulids</taxon>
        <taxon>Asterales</taxon>
        <taxon>Asteraceae</taxon>
        <taxon>Carduoideae</taxon>
        <taxon>Cardueae</taxon>
        <taxon>Centaureinae</taxon>
        <taxon>Centaurea</taxon>
    </lineage>
</organism>
<comment type="similarity">
    <text evidence="2 7">Belongs to the cytochrome P450 family.</text>
</comment>
<comment type="caution">
    <text evidence="8">The sequence shown here is derived from an EMBL/GenBank/DDBJ whole genome shotgun (WGS) entry which is preliminary data.</text>
</comment>
<evidence type="ECO:0000313" key="8">
    <source>
        <dbReference type="EMBL" id="KAJ9550319.1"/>
    </source>
</evidence>
<dbReference type="PRINTS" id="PR00463">
    <property type="entry name" value="EP450I"/>
</dbReference>
<evidence type="ECO:0008006" key="10">
    <source>
        <dbReference type="Google" id="ProtNLM"/>
    </source>
</evidence>
<keyword evidence="6 7" id="KW-0349">Heme</keyword>
<dbReference type="GO" id="GO:0020037">
    <property type="term" value="F:heme binding"/>
    <property type="evidence" value="ECO:0007669"/>
    <property type="project" value="InterPro"/>
</dbReference>
<dbReference type="PANTHER" id="PTHR24296">
    <property type="entry name" value="CYTOCHROME P450"/>
    <property type="match status" value="1"/>
</dbReference>
<dbReference type="GO" id="GO:0006629">
    <property type="term" value="P:lipid metabolic process"/>
    <property type="evidence" value="ECO:0007669"/>
    <property type="project" value="UniProtKB-ARBA"/>
</dbReference>
<evidence type="ECO:0000256" key="1">
    <source>
        <dbReference type="ARBA" id="ARBA00001971"/>
    </source>
</evidence>
<evidence type="ECO:0000256" key="2">
    <source>
        <dbReference type="ARBA" id="ARBA00010617"/>
    </source>
</evidence>
<dbReference type="EMBL" id="JARYMX010000004">
    <property type="protein sequence ID" value="KAJ9550319.1"/>
    <property type="molecule type" value="Genomic_DNA"/>
</dbReference>
<evidence type="ECO:0000256" key="6">
    <source>
        <dbReference type="PIRSR" id="PIRSR602401-1"/>
    </source>
</evidence>
<dbReference type="Pfam" id="PF00067">
    <property type="entry name" value="p450"/>
    <property type="match status" value="1"/>
</dbReference>
<keyword evidence="4 7" id="KW-0560">Oxidoreductase</keyword>
<evidence type="ECO:0000313" key="9">
    <source>
        <dbReference type="Proteomes" id="UP001172457"/>
    </source>
</evidence>
<keyword evidence="5 6" id="KW-0408">Iron</keyword>
<dbReference type="Proteomes" id="UP001172457">
    <property type="component" value="Chromosome 4"/>
</dbReference>
<dbReference type="InterPro" id="IPR002401">
    <property type="entry name" value="Cyt_P450_E_grp-I"/>
</dbReference>
<keyword evidence="9" id="KW-1185">Reference proteome</keyword>
<gene>
    <name evidence="8" type="ORF">OSB04_014364</name>
</gene>
<feature type="binding site" description="axial binding residue" evidence="6">
    <location>
        <position position="413"/>
    </location>
    <ligand>
        <name>heme</name>
        <dbReference type="ChEBI" id="CHEBI:30413"/>
    </ligand>
    <ligandPart>
        <name>Fe</name>
        <dbReference type="ChEBI" id="CHEBI:18248"/>
    </ligandPart>
</feature>
<dbReference type="GO" id="GO:0016705">
    <property type="term" value="F:oxidoreductase activity, acting on paired donors, with incorporation or reduction of molecular oxygen"/>
    <property type="evidence" value="ECO:0007669"/>
    <property type="project" value="InterPro"/>
</dbReference>
<proteinExistence type="inferred from homology"/>
<dbReference type="GO" id="GO:0004497">
    <property type="term" value="F:monooxygenase activity"/>
    <property type="evidence" value="ECO:0007669"/>
    <property type="project" value="UniProtKB-KW"/>
</dbReference>
<dbReference type="PRINTS" id="PR00385">
    <property type="entry name" value="P450"/>
</dbReference>
<dbReference type="InterPro" id="IPR017972">
    <property type="entry name" value="Cyt_P450_CS"/>
</dbReference>
<dbReference type="CDD" id="cd11064">
    <property type="entry name" value="CYP86A"/>
    <property type="match status" value="1"/>
</dbReference>
<protein>
    <recommendedName>
        <fullName evidence="10">Cytochrome P450</fullName>
    </recommendedName>
</protein>
<reference evidence="8" key="1">
    <citation type="submission" date="2023-03" db="EMBL/GenBank/DDBJ databases">
        <title>Chromosome-scale reference genome and RAD-based genetic map of yellow starthistle (Centaurea solstitialis) reveal putative structural variation and QTLs associated with invader traits.</title>
        <authorList>
            <person name="Reatini B."/>
            <person name="Cang F.A."/>
            <person name="Jiang Q."/>
            <person name="Mckibben M.T.W."/>
            <person name="Barker M.S."/>
            <person name="Rieseberg L.H."/>
            <person name="Dlugosch K.M."/>
        </authorList>
    </citation>
    <scope>NUCLEOTIDE SEQUENCE</scope>
    <source>
        <strain evidence="8">CAN-66</strain>
        <tissue evidence="8">Leaf</tissue>
    </source>
</reference>
<evidence type="ECO:0000256" key="5">
    <source>
        <dbReference type="ARBA" id="ARBA00023004"/>
    </source>
</evidence>
<comment type="cofactor">
    <cofactor evidence="1 6">
        <name>heme</name>
        <dbReference type="ChEBI" id="CHEBI:30413"/>
    </cofactor>
</comment>
<dbReference type="AlphaFoldDB" id="A0AA38SWY3"/>
<sequence length="470" mass="53716">MIPGTLLNIYRLHDHITEGLIESGGTGMLKGPCFASMDMLFTADPANVHHILSKNFSNYPKGDKYSKIFAIFGDGILNSDGKLWEINRKVIVSVFKHARFQNLLETVIWNEVESKLLPLLDLVCEHSTEVNLQDIFQRFTFDTICTLLFDNNPESLSIDFPYIPSLKALTDAKEAILLRHVIPQCLWKLLRLLRVGKERKLSDAWKTLDAYIYKCLAQNQNDDNDIHSNGHQEGKFTFFTALMREVEDQVDTSWDRPRFLRDALLSLMSAGKDTTSIALSWFFYVLAKNPSVEDKILEEIHTHLAVKVGERWNAEALNRMVYLHGALCESLRLFPPVPFNHKSPLQPDILPSGHKVDKNTKIIISMYSMGRMKSIWGEDCMEFKPERWISNSGGIKYEPSYKFTTFSAGPRTCVAKNMALSQLKIVSATIIYHYRIELVKGHPVLPIASMVLQMKHGLKVRLTKRTEIKN</sequence>